<dbReference type="Proteomes" id="UP000703893">
    <property type="component" value="Unassembled WGS sequence"/>
</dbReference>
<proteinExistence type="predicted"/>
<comment type="caution">
    <text evidence="2">The sequence shown here is derived from an EMBL/GenBank/DDBJ whole genome shotgun (WGS) entry which is preliminary data.</text>
</comment>
<organism evidence="2 3">
    <name type="scientific">Candidatus Tanganyikabacteria bacterium</name>
    <dbReference type="NCBI Taxonomy" id="2961651"/>
    <lineage>
        <taxon>Bacteria</taxon>
        <taxon>Bacillati</taxon>
        <taxon>Candidatus Sericytochromatia</taxon>
        <taxon>Candidatus Tanganyikabacteria</taxon>
    </lineage>
</organism>
<dbReference type="AlphaFoldDB" id="A0A937X7X0"/>
<reference evidence="2 3" key="1">
    <citation type="submission" date="2019-03" db="EMBL/GenBank/DDBJ databases">
        <title>Lake Tanganyika Metagenome-Assembled Genomes (MAGs).</title>
        <authorList>
            <person name="Tran P."/>
        </authorList>
    </citation>
    <scope>NUCLEOTIDE SEQUENCE [LARGE SCALE GENOMIC DNA]</scope>
    <source>
        <strain evidence="2">K_DeepCast_65m_m2_236</strain>
    </source>
</reference>
<accession>A0A937X7X0</accession>
<evidence type="ECO:0000256" key="1">
    <source>
        <dbReference type="SAM" id="MobiDB-lite"/>
    </source>
</evidence>
<gene>
    <name evidence="2" type="ORF">FJZ00_11520</name>
</gene>
<feature type="region of interest" description="Disordered" evidence="1">
    <location>
        <begin position="1"/>
        <end position="44"/>
    </location>
</feature>
<feature type="compositionally biased region" description="Low complexity" evidence="1">
    <location>
        <begin position="28"/>
        <end position="41"/>
    </location>
</feature>
<sequence length="122" mass="12538">MSTVNRNGGLGGLWPRPVRKDGAGTGSDAKAAAPRAAADKANFSNATSRLTDLAGELLAAPSGKASDLVRDSKDLGDLIEKALERNLGRPVKLGKHRDALVSHVAAGLNPGLSFDDVKGRIG</sequence>
<protein>
    <submittedName>
        <fullName evidence="2">Uncharacterized protein</fullName>
    </submittedName>
</protein>
<dbReference type="EMBL" id="VGJX01000716">
    <property type="protein sequence ID" value="MBM3275775.1"/>
    <property type="molecule type" value="Genomic_DNA"/>
</dbReference>
<evidence type="ECO:0000313" key="3">
    <source>
        <dbReference type="Proteomes" id="UP000703893"/>
    </source>
</evidence>
<evidence type="ECO:0000313" key="2">
    <source>
        <dbReference type="EMBL" id="MBM3275775.1"/>
    </source>
</evidence>
<name>A0A937X7X0_9BACT</name>